<name>A0A918VY21_9HYPH</name>
<evidence type="ECO:0000256" key="3">
    <source>
        <dbReference type="SAM" id="MobiDB-lite"/>
    </source>
</evidence>
<dbReference type="InterPro" id="IPR019405">
    <property type="entry name" value="Lactonase_7-beta_prop"/>
</dbReference>
<reference evidence="4" key="1">
    <citation type="journal article" date="2014" name="Int. J. Syst. Evol. Microbiol.">
        <title>Complete genome sequence of Corynebacterium casei LMG S-19264T (=DSM 44701T), isolated from a smear-ripened cheese.</title>
        <authorList>
            <consortium name="US DOE Joint Genome Institute (JGI-PGF)"/>
            <person name="Walter F."/>
            <person name="Albersmeier A."/>
            <person name="Kalinowski J."/>
            <person name="Ruckert C."/>
        </authorList>
    </citation>
    <scope>NUCLEOTIDE SEQUENCE</scope>
    <source>
        <strain evidence="4">KCTC 32437</strain>
    </source>
</reference>
<dbReference type="InterPro" id="IPR050282">
    <property type="entry name" value="Cycloisomerase_2"/>
</dbReference>
<proteinExistence type="inferred from homology"/>
<evidence type="ECO:0000256" key="1">
    <source>
        <dbReference type="ARBA" id="ARBA00005564"/>
    </source>
</evidence>
<comment type="similarity">
    <text evidence="1">Belongs to the cycloisomerase 2 family.</text>
</comment>
<dbReference type="GO" id="GO:0017057">
    <property type="term" value="F:6-phosphogluconolactonase activity"/>
    <property type="evidence" value="ECO:0007669"/>
    <property type="project" value="TreeGrafter"/>
</dbReference>
<dbReference type="GO" id="GO:0006006">
    <property type="term" value="P:glucose metabolic process"/>
    <property type="evidence" value="ECO:0007669"/>
    <property type="project" value="UniProtKB-KW"/>
</dbReference>
<reference evidence="4" key="2">
    <citation type="submission" date="2020-09" db="EMBL/GenBank/DDBJ databases">
        <authorList>
            <person name="Sun Q."/>
            <person name="Kim S."/>
        </authorList>
    </citation>
    <scope>NUCLEOTIDE SEQUENCE</scope>
    <source>
        <strain evidence="4">KCTC 32437</strain>
    </source>
</reference>
<dbReference type="PANTHER" id="PTHR30344:SF1">
    <property type="entry name" value="6-PHOSPHOGLUCONOLACTONASE"/>
    <property type="match status" value="1"/>
</dbReference>
<accession>A0A918VY21</accession>
<keyword evidence="2" id="KW-0313">Glucose metabolism</keyword>
<protein>
    <submittedName>
        <fullName evidence="4">6-phosphogluconolactonase</fullName>
    </submittedName>
</protein>
<organism evidence="4 5">
    <name type="scientific">Devosia pacifica</name>
    <dbReference type="NCBI Taxonomy" id="1335967"/>
    <lineage>
        <taxon>Bacteria</taxon>
        <taxon>Pseudomonadati</taxon>
        <taxon>Pseudomonadota</taxon>
        <taxon>Alphaproteobacteria</taxon>
        <taxon>Hyphomicrobiales</taxon>
        <taxon>Devosiaceae</taxon>
        <taxon>Devosia</taxon>
    </lineage>
</organism>
<dbReference type="InterPro" id="IPR011048">
    <property type="entry name" value="Haem_d1_sf"/>
</dbReference>
<feature type="region of interest" description="Disordered" evidence="3">
    <location>
        <begin position="142"/>
        <end position="166"/>
    </location>
</feature>
<comment type="caution">
    <text evidence="4">The sequence shown here is derived from an EMBL/GenBank/DDBJ whole genome shotgun (WGS) entry which is preliminary data.</text>
</comment>
<dbReference type="PANTHER" id="PTHR30344">
    <property type="entry name" value="6-PHOSPHOGLUCONOLACTONASE-RELATED"/>
    <property type="match status" value="1"/>
</dbReference>
<evidence type="ECO:0000256" key="2">
    <source>
        <dbReference type="ARBA" id="ARBA00022526"/>
    </source>
</evidence>
<dbReference type="SUPFAM" id="SSF51004">
    <property type="entry name" value="C-terminal (heme d1) domain of cytochrome cd1-nitrite reductase"/>
    <property type="match status" value="1"/>
</dbReference>
<gene>
    <name evidence="4" type="ORF">GCM10007989_32980</name>
</gene>
<keyword evidence="5" id="KW-1185">Reference proteome</keyword>
<sequence>MSDSTVHLFIGSINRTADTLTAGQGIAVMRFNEETLDLESLHVTDEIDNPSFLAVDRPNARLYAVSEVASWMEGTVTAFAIDVEAGSLTYLNKQPTLGRATCHVTVTGEGHVATANYSAGTGGPDRAMAVYAIAEDGRLSPPLASVAHEGTGPRTDRQDRSHAHSVQLTPDKRHLLVADLGTDELVAYRLEGTELKRAFAFKAQPGSGPRHFTFAKDGSVVYLMNEIACTVSVLQCSGDELTEIQTISTLPADYSEQSWGADIHLSPDGRYLYASTRVHDSVAVFAVGGDGTLSLKEIVPSGGKWPRSFAITPSGRHVLVANHNSDLIAIFARDAETGALTQTGKSIAIGTPMRIQAVSFA</sequence>
<dbReference type="AlphaFoldDB" id="A0A918VY21"/>
<dbReference type="Gene3D" id="2.130.10.10">
    <property type="entry name" value="YVTN repeat-like/Quinoprotein amine dehydrogenase"/>
    <property type="match status" value="1"/>
</dbReference>
<keyword evidence="2" id="KW-0119">Carbohydrate metabolism</keyword>
<dbReference type="GO" id="GO:0005829">
    <property type="term" value="C:cytosol"/>
    <property type="evidence" value="ECO:0007669"/>
    <property type="project" value="TreeGrafter"/>
</dbReference>
<dbReference type="InterPro" id="IPR015943">
    <property type="entry name" value="WD40/YVTN_repeat-like_dom_sf"/>
</dbReference>
<dbReference type="EMBL" id="BMZE01000004">
    <property type="protein sequence ID" value="GHA34551.1"/>
    <property type="molecule type" value="Genomic_DNA"/>
</dbReference>
<evidence type="ECO:0000313" key="5">
    <source>
        <dbReference type="Proteomes" id="UP000646579"/>
    </source>
</evidence>
<dbReference type="Pfam" id="PF10282">
    <property type="entry name" value="Lactonase"/>
    <property type="match status" value="1"/>
</dbReference>
<evidence type="ECO:0000313" key="4">
    <source>
        <dbReference type="EMBL" id="GHA34551.1"/>
    </source>
</evidence>
<dbReference type="RefSeq" id="WP_189426843.1">
    <property type="nucleotide sequence ID" value="NZ_BMZE01000004.1"/>
</dbReference>
<dbReference type="Proteomes" id="UP000646579">
    <property type="component" value="Unassembled WGS sequence"/>
</dbReference>